<dbReference type="PANTHER" id="PTHR13847">
    <property type="entry name" value="SARCOSINE DEHYDROGENASE-RELATED"/>
    <property type="match status" value="1"/>
</dbReference>
<gene>
    <name evidence="2" type="ORF">N7541_011092</name>
</gene>
<dbReference type="GO" id="GO:0005829">
    <property type="term" value="C:cytosol"/>
    <property type="evidence" value="ECO:0007669"/>
    <property type="project" value="GOC"/>
</dbReference>
<evidence type="ECO:0000313" key="3">
    <source>
        <dbReference type="Proteomes" id="UP001148299"/>
    </source>
</evidence>
<reference evidence="2" key="1">
    <citation type="submission" date="2022-12" db="EMBL/GenBank/DDBJ databases">
        <authorList>
            <person name="Petersen C."/>
        </authorList>
    </citation>
    <scope>NUCLEOTIDE SEQUENCE</scope>
    <source>
        <strain evidence="2">IBT 35675</strain>
    </source>
</reference>
<dbReference type="InterPro" id="IPR006076">
    <property type="entry name" value="FAD-dep_OxRdtase"/>
</dbReference>
<organism evidence="2 3">
    <name type="scientific">Penicillium brevicompactum</name>
    <dbReference type="NCBI Taxonomy" id="5074"/>
    <lineage>
        <taxon>Eukaryota</taxon>
        <taxon>Fungi</taxon>
        <taxon>Dikarya</taxon>
        <taxon>Ascomycota</taxon>
        <taxon>Pezizomycotina</taxon>
        <taxon>Eurotiomycetes</taxon>
        <taxon>Eurotiomycetidae</taxon>
        <taxon>Eurotiales</taxon>
        <taxon>Aspergillaceae</taxon>
        <taxon>Penicillium</taxon>
    </lineage>
</organism>
<comment type="caution">
    <text evidence="2">The sequence shown here is derived from an EMBL/GenBank/DDBJ whole genome shotgun (WGS) entry which is preliminary data.</text>
</comment>
<dbReference type="Pfam" id="PF01266">
    <property type="entry name" value="DAO"/>
    <property type="match status" value="1"/>
</dbReference>
<dbReference type="EMBL" id="JAPZBR010000008">
    <property type="protein sequence ID" value="KAJ5341968.1"/>
    <property type="molecule type" value="Genomic_DNA"/>
</dbReference>
<evidence type="ECO:0000259" key="1">
    <source>
        <dbReference type="Pfam" id="PF01266"/>
    </source>
</evidence>
<feature type="domain" description="FAD dependent oxidoreductase" evidence="1">
    <location>
        <begin position="44"/>
        <end position="443"/>
    </location>
</feature>
<sequence>MDFIPSILRFLYSAHAKLFTSDLLQQQADIVYDPSHPIDQDVTVISGAGIIGLSRAYYLALSLKESTAASFPRPPKIVVVEPSPDICPGASGGATGGIGDFGFSDLVSPLGELSYSLHKDLALSYQCRKNWGFRGQNIFRVTPKNFTGDLLPPDSWSPVPPLHTDVSNLPDWIKTSDDWSVQLLASVPHSSHIQCQDLGVQFRFNSTATSVQQADDTEGFQSVTVEFRTPSLSSKIIPCKALVIAGGPWSANIFSSLFPEAIVKLRMNKTWSAGNHVRVRNPCPEIPNEHANSTQVFLNNVLPDSNTMDITSFLDDSLYLGGWSAIPEPLPEYADNVKPQQAEIDSLLKMARQYLSLEPNELLEAFDIGRCYRPLAVPDRPIITRVKWSLLGTPKKPQNTAPPHSMAQLAPKSAVLGGLYIKTGHNSDGVTLGPGSGKVMSELLLGQNPSVPVSAFDIKS</sequence>
<protein>
    <recommendedName>
        <fullName evidence="1">FAD dependent oxidoreductase domain-containing protein</fullName>
    </recommendedName>
</protein>
<dbReference type="Gene3D" id="3.50.50.60">
    <property type="entry name" value="FAD/NAD(P)-binding domain"/>
    <property type="match status" value="1"/>
</dbReference>
<dbReference type="Proteomes" id="UP001148299">
    <property type="component" value="Unassembled WGS sequence"/>
</dbReference>
<dbReference type="SUPFAM" id="SSF51905">
    <property type="entry name" value="FAD/NAD(P)-binding domain"/>
    <property type="match status" value="1"/>
</dbReference>
<dbReference type="PANTHER" id="PTHR13847:SF185">
    <property type="entry name" value="FAD DEPENDENT OXIDOREDUCTASE SUPERFAMILY (AFU_ORTHOLOGUE AFUA_3G02360)"/>
    <property type="match status" value="1"/>
</dbReference>
<keyword evidence="3" id="KW-1185">Reference proteome</keyword>
<dbReference type="GO" id="GO:0042147">
    <property type="term" value="P:retrograde transport, endosome to Golgi"/>
    <property type="evidence" value="ECO:0007669"/>
    <property type="project" value="TreeGrafter"/>
</dbReference>
<proteinExistence type="predicted"/>
<dbReference type="AlphaFoldDB" id="A0A9W9QPY7"/>
<evidence type="ECO:0000313" key="2">
    <source>
        <dbReference type="EMBL" id="KAJ5341968.1"/>
    </source>
</evidence>
<reference evidence="2" key="2">
    <citation type="journal article" date="2023" name="IMA Fungus">
        <title>Comparative genomic study of the Penicillium genus elucidates a diverse pangenome and 15 lateral gene transfer events.</title>
        <authorList>
            <person name="Petersen C."/>
            <person name="Sorensen T."/>
            <person name="Nielsen M.R."/>
            <person name="Sondergaard T.E."/>
            <person name="Sorensen J.L."/>
            <person name="Fitzpatrick D.A."/>
            <person name="Frisvad J.C."/>
            <person name="Nielsen K.L."/>
        </authorList>
    </citation>
    <scope>NUCLEOTIDE SEQUENCE</scope>
    <source>
        <strain evidence="2">IBT 35675</strain>
    </source>
</reference>
<dbReference type="GO" id="GO:0005770">
    <property type="term" value="C:late endosome"/>
    <property type="evidence" value="ECO:0007669"/>
    <property type="project" value="TreeGrafter"/>
</dbReference>
<dbReference type="InterPro" id="IPR036188">
    <property type="entry name" value="FAD/NAD-bd_sf"/>
</dbReference>
<accession>A0A9W9QPY7</accession>
<name>A0A9W9QPY7_PENBR</name>